<name>A0A6J6AGY9_9ZZZZ</name>
<sequence length="78" mass="8365">MDITPLTLTEAPQYEPVLMISCATCVMADTDACGDCIMSFLCDAPSEGAVVLDLQELREIRLLAQAGLVPTLRHRAVG</sequence>
<dbReference type="EMBL" id="CAETWZ010000085">
    <property type="protein sequence ID" value="CAB4368115.1"/>
    <property type="molecule type" value="Genomic_DNA"/>
</dbReference>
<reference evidence="1" key="1">
    <citation type="submission" date="2020-05" db="EMBL/GenBank/DDBJ databases">
        <authorList>
            <person name="Chiriac C."/>
            <person name="Salcher M."/>
            <person name="Ghai R."/>
            <person name="Kavagutti S V."/>
        </authorList>
    </citation>
    <scope>NUCLEOTIDE SEQUENCE</scope>
</reference>
<evidence type="ECO:0000313" key="1">
    <source>
        <dbReference type="EMBL" id="CAB4368115.1"/>
    </source>
</evidence>
<accession>A0A6J6AGY9</accession>
<organism evidence="1">
    <name type="scientific">freshwater metagenome</name>
    <dbReference type="NCBI Taxonomy" id="449393"/>
    <lineage>
        <taxon>unclassified sequences</taxon>
        <taxon>metagenomes</taxon>
        <taxon>ecological metagenomes</taxon>
    </lineage>
</organism>
<dbReference type="EMBL" id="CAFBQH010000009">
    <property type="protein sequence ID" value="CAB5045398.1"/>
    <property type="molecule type" value="Genomic_DNA"/>
</dbReference>
<dbReference type="AlphaFoldDB" id="A0A6J6AGY9"/>
<gene>
    <name evidence="2" type="ORF">UFOPK2870_01076</name>
    <name evidence="1" type="ORF">UFOPK4179_00912</name>
    <name evidence="3" type="ORF">UFOPK4293_00259</name>
</gene>
<protein>
    <submittedName>
        <fullName evidence="1">Unannotated protein</fullName>
    </submittedName>
</protein>
<evidence type="ECO:0000313" key="3">
    <source>
        <dbReference type="EMBL" id="CAB5045398.1"/>
    </source>
</evidence>
<dbReference type="EMBL" id="CAEZZL010000097">
    <property type="protein sequence ID" value="CAB4766718.1"/>
    <property type="molecule type" value="Genomic_DNA"/>
</dbReference>
<evidence type="ECO:0000313" key="2">
    <source>
        <dbReference type="EMBL" id="CAB4766718.1"/>
    </source>
</evidence>
<proteinExistence type="predicted"/>